<keyword evidence="4" id="KW-1185">Reference proteome</keyword>
<dbReference type="RefSeq" id="WP_072859004.1">
    <property type="nucleotide sequence ID" value="NZ_FQUE01000027.1"/>
</dbReference>
<feature type="compositionally biased region" description="Basic and acidic residues" evidence="1">
    <location>
        <begin position="94"/>
        <end position="105"/>
    </location>
</feature>
<name>A0A1M5FWJ2_LOKAT</name>
<gene>
    <name evidence="3" type="ORF">SAMN05444339_1276</name>
</gene>
<feature type="chain" id="PRO_5012635307" evidence="2">
    <location>
        <begin position="28"/>
        <end position="123"/>
    </location>
</feature>
<feature type="compositionally biased region" description="Basic and acidic residues" evidence="1">
    <location>
        <begin position="114"/>
        <end position="123"/>
    </location>
</feature>
<feature type="region of interest" description="Disordered" evidence="1">
    <location>
        <begin position="49"/>
        <end position="123"/>
    </location>
</feature>
<keyword evidence="2" id="KW-0732">Signal</keyword>
<proteinExistence type="predicted"/>
<evidence type="ECO:0000256" key="2">
    <source>
        <dbReference type="SAM" id="SignalP"/>
    </source>
</evidence>
<reference evidence="4" key="1">
    <citation type="submission" date="2016-11" db="EMBL/GenBank/DDBJ databases">
        <authorList>
            <person name="Varghese N."/>
            <person name="Submissions S."/>
        </authorList>
    </citation>
    <scope>NUCLEOTIDE SEQUENCE [LARGE SCALE GENOMIC DNA]</scope>
    <source>
        <strain evidence="4">DSM 29326</strain>
    </source>
</reference>
<evidence type="ECO:0000313" key="4">
    <source>
        <dbReference type="Proteomes" id="UP000183987"/>
    </source>
</evidence>
<dbReference type="AlphaFoldDB" id="A0A1M5FWJ2"/>
<evidence type="ECO:0000256" key="1">
    <source>
        <dbReference type="SAM" id="MobiDB-lite"/>
    </source>
</evidence>
<dbReference type="Proteomes" id="UP000183987">
    <property type="component" value="Unassembled WGS sequence"/>
</dbReference>
<accession>A0A1M5FWJ2</accession>
<organism evidence="3 4">
    <name type="scientific">Loktanella atrilutea</name>
    <dbReference type="NCBI Taxonomy" id="366533"/>
    <lineage>
        <taxon>Bacteria</taxon>
        <taxon>Pseudomonadati</taxon>
        <taxon>Pseudomonadota</taxon>
        <taxon>Alphaproteobacteria</taxon>
        <taxon>Rhodobacterales</taxon>
        <taxon>Roseobacteraceae</taxon>
        <taxon>Loktanella</taxon>
    </lineage>
</organism>
<feature type="signal peptide" evidence="2">
    <location>
        <begin position="1"/>
        <end position="27"/>
    </location>
</feature>
<feature type="compositionally biased region" description="Basic and acidic residues" evidence="1">
    <location>
        <begin position="49"/>
        <end position="65"/>
    </location>
</feature>
<dbReference type="EMBL" id="FQUE01000027">
    <property type="protein sequence ID" value="SHF95836.1"/>
    <property type="molecule type" value="Genomic_DNA"/>
</dbReference>
<protein>
    <submittedName>
        <fullName evidence="3">Uncharacterized protein</fullName>
    </submittedName>
</protein>
<dbReference type="STRING" id="366533.SAMN05444339_1276"/>
<sequence length="123" mass="12395">MTHTFKTTLAGLAGCLLALTAPSASMASIGDAGLGPIGVQIAMPADGVSHDQLARRGRGADDPAGHVRGGGKGRGRGADDGPRHTWMPLPQDTEFARRGADDPAGHVRGGGKGRGKDDAPNHG</sequence>
<evidence type="ECO:0000313" key="3">
    <source>
        <dbReference type="EMBL" id="SHF95836.1"/>
    </source>
</evidence>